<organism evidence="11 12">
    <name type="scientific">Chryseobacterium taiwanense</name>
    <dbReference type="NCBI Taxonomy" id="363331"/>
    <lineage>
        <taxon>Bacteria</taxon>
        <taxon>Pseudomonadati</taxon>
        <taxon>Bacteroidota</taxon>
        <taxon>Flavobacteriia</taxon>
        <taxon>Flavobacteriales</taxon>
        <taxon>Weeksellaceae</taxon>
        <taxon>Chryseobacterium group</taxon>
        <taxon>Chryseobacterium</taxon>
    </lineage>
</organism>
<dbReference type="Proteomes" id="UP000031167">
    <property type="component" value="Unassembled WGS sequence"/>
</dbReference>
<protein>
    <recommendedName>
        <fullName evidence="2 7">Aminomethyltransferase</fullName>
        <ecNumber evidence="2 7">2.1.2.10</ecNumber>
    </recommendedName>
    <alternativeName>
        <fullName evidence="5 7">Glycine cleavage system T protein</fullName>
    </alternativeName>
</protein>
<comment type="subunit">
    <text evidence="7">The glycine cleavage system is composed of four proteins: P, T, L and H.</text>
</comment>
<dbReference type="InterPro" id="IPR029043">
    <property type="entry name" value="GcvT/YgfZ_C"/>
</dbReference>
<evidence type="ECO:0000256" key="4">
    <source>
        <dbReference type="ARBA" id="ARBA00022679"/>
    </source>
</evidence>
<dbReference type="Pfam" id="PF08669">
    <property type="entry name" value="GCV_T_C"/>
    <property type="match status" value="1"/>
</dbReference>
<comment type="similarity">
    <text evidence="1 7">Belongs to the GcvT family.</text>
</comment>
<dbReference type="NCBIfam" id="NF001567">
    <property type="entry name" value="PRK00389.1"/>
    <property type="match status" value="1"/>
</dbReference>
<dbReference type="EC" id="2.1.2.10" evidence="2 7"/>
<feature type="binding site" evidence="8">
    <location>
        <position position="200"/>
    </location>
    <ligand>
        <name>substrate</name>
    </ligand>
</feature>
<evidence type="ECO:0000259" key="9">
    <source>
        <dbReference type="Pfam" id="PF01571"/>
    </source>
</evidence>
<dbReference type="FunFam" id="2.40.30.110:FF:000003">
    <property type="entry name" value="Aminomethyltransferase"/>
    <property type="match status" value="1"/>
</dbReference>
<dbReference type="FunFam" id="3.30.70.1400:FF:000001">
    <property type="entry name" value="Aminomethyltransferase"/>
    <property type="match status" value="1"/>
</dbReference>
<dbReference type="PIRSF" id="PIRSF006487">
    <property type="entry name" value="GcvT"/>
    <property type="match status" value="1"/>
</dbReference>
<sequence>METVKIKKTAFNAIHHLLGAKMVDFAGYEMPVQYKGINHEHETVRNRVGVFDVSHMGEILIQGKEALSLIQKITSNDAAKLFPGKVQYSCMPNDTGGIIDDLLVYMISKDDYLLVVNASNIEKDLNWIHEQNSFDAQVSNISDSMSLLAVQGPKAQQVLQKLTDVSLKDLEYYTFTIGELAHIPNALLSATGYTGAGGFEIYVENRYAAHLWEAIFEAGKEEGIEPIGLGARDTLRLEMGYCLYGSDIDDYTSPLEAGLGWITKFNKDFVHSGFLKIQKEKGISKKLVGFEMIDKGVPRHGYEVWNENQEILGTVTSGTMSPTLKIPIGMGYISVENSAVGNEIFINIRNKPTKAIIVSLPFVNVK</sequence>
<reference evidence="11 12" key="1">
    <citation type="submission" date="2014-12" db="EMBL/GenBank/DDBJ databases">
        <title>Genome sequencing of Chryseobacterium taiwanense TPW19.</title>
        <authorList>
            <person name="Tan P.W."/>
            <person name="Chan K.-G."/>
        </authorList>
    </citation>
    <scope>NUCLEOTIDE SEQUENCE [LARGE SCALE GENOMIC DNA]</scope>
    <source>
        <strain evidence="11 12">TPW19</strain>
    </source>
</reference>
<dbReference type="STRING" id="363331.RM51_10655"/>
<dbReference type="Pfam" id="PF01571">
    <property type="entry name" value="GCV_T"/>
    <property type="match status" value="1"/>
</dbReference>
<comment type="catalytic activity">
    <reaction evidence="6 7">
        <text>N(6)-[(R)-S(8)-aminomethyldihydrolipoyl]-L-lysyl-[protein] + (6S)-5,6,7,8-tetrahydrofolate = N(6)-[(R)-dihydrolipoyl]-L-lysyl-[protein] + (6R)-5,10-methylene-5,6,7,8-tetrahydrofolate + NH4(+)</text>
        <dbReference type="Rhea" id="RHEA:16945"/>
        <dbReference type="Rhea" id="RHEA-COMP:10475"/>
        <dbReference type="Rhea" id="RHEA-COMP:10492"/>
        <dbReference type="ChEBI" id="CHEBI:15636"/>
        <dbReference type="ChEBI" id="CHEBI:28938"/>
        <dbReference type="ChEBI" id="CHEBI:57453"/>
        <dbReference type="ChEBI" id="CHEBI:83100"/>
        <dbReference type="ChEBI" id="CHEBI:83143"/>
        <dbReference type="EC" id="2.1.2.10"/>
    </reaction>
</comment>
<evidence type="ECO:0000256" key="8">
    <source>
        <dbReference type="PIRSR" id="PIRSR006487-1"/>
    </source>
</evidence>
<evidence type="ECO:0000256" key="2">
    <source>
        <dbReference type="ARBA" id="ARBA00012616"/>
    </source>
</evidence>
<dbReference type="Gene3D" id="4.10.1250.10">
    <property type="entry name" value="Aminomethyltransferase fragment"/>
    <property type="match status" value="1"/>
</dbReference>
<dbReference type="InterPro" id="IPR006223">
    <property type="entry name" value="GcvT"/>
</dbReference>
<comment type="caution">
    <text evidence="11">The sequence shown here is derived from an EMBL/GenBank/DDBJ whole genome shotgun (WGS) entry which is preliminary data.</text>
</comment>
<comment type="function">
    <text evidence="7">The glycine cleavage system catalyzes the degradation of glycine.</text>
</comment>
<keyword evidence="4 7" id="KW-0808">Transferase</keyword>
<evidence type="ECO:0000259" key="10">
    <source>
        <dbReference type="Pfam" id="PF08669"/>
    </source>
</evidence>
<dbReference type="InterPro" id="IPR013977">
    <property type="entry name" value="GcvT_C"/>
</dbReference>
<evidence type="ECO:0000313" key="12">
    <source>
        <dbReference type="Proteomes" id="UP000031167"/>
    </source>
</evidence>
<dbReference type="GO" id="GO:0019464">
    <property type="term" value="P:glycine decarboxylation via glycine cleavage system"/>
    <property type="evidence" value="ECO:0007669"/>
    <property type="project" value="UniProtKB-UniRule"/>
</dbReference>
<dbReference type="SUPFAM" id="SSF101790">
    <property type="entry name" value="Aminomethyltransferase beta-barrel domain"/>
    <property type="match status" value="1"/>
</dbReference>
<dbReference type="InterPro" id="IPR006222">
    <property type="entry name" value="GCVT_N"/>
</dbReference>
<dbReference type="Gene3D" id="3.30.1360.120">
    <property type="entry name" value="Probable tRNA modification gtpase trme, domain 1"/>
    <property type="match status" value="1"/>
</dbReference>
<dbReference type="GO" id="GO:0005829">
    <property type="term" value="C:cytosol"/>
    <property type="evidence" value="ECO:0007669"/>
    <property type="project" value="TreeGrafter"/>
</dbReference>
<keyword evidence="12" id="KW-1185">Reference proteome</keyword>
<dbReference type="Gene3D" id="3.30.70.1400">
    <property type="entry name" value="Aminomethyltransferase beta-barrel domains"/>
    <property type="match status" value="1"/>
</dbReference>
<dbReference type="GO" id="GO:0008483">
    <property type="term" value="F:transaminase activity"/>
    <property type="evidence" value="ECO:0007669"/>
    <property type="project" value="UniProtKB-KW"/>
</dbReference>
<evidence type="ECO:0000256" key="3">
    <source>
        <dbReference type="ARBA" id="ARBA00022576"/>
    </source>
</evidence>
<accession>A0A0B4E7P9</accession>
<evidence type="ECO:0000256" key="7">
    <source>
        <dbReference type="HAMAP-Rule" id="MF_00259"/>
    </source>
</evidence>
<evidence type="ECO:0000313" key="11">
    <source>
        <dbReference type="EMBL" id="KIC62653.1"/>
    </source>
</evidence>
<dbReference type="InterPro" id="IPR022903">
    <property type="entry name" value="GcvT_bac"/>
</dbReference>
<name>A0A0B4E7P9_9FLAO</name>
<dbReference type="PANTHER" id="PTHR43757">
    <property type="entry name" value="AMINOMETHYLTRANSFERASE"/>
    <property type="match status" value="1"/>
</dbReference>
<evidence type="ECO:0000256" key="5">
    <source>
        <dbReference type="ARBA" id="ARBA00031395"/>
    </source>
</evidence>
<feature type="domain" description="GCVT N-terminal" evidence="9">
    <location>
        <begin position="13"/>
        <end position="267"/>
    </location>
</feature>
<dbReference type="RefSeq" id="WP_039368879.1">
    <property type="nucleotide sequence ID" value="NZ_JWTA01000008.1"/>
</dbReference>
<evidence type="ECO:0000256" key="6">
    <source>
        <dbReference type="ARBA" id="ARBA00047665"/>
    </source>
</evidence>
<dbReference type="GO" id="GO:0004047">
    <property type="term" value="F:aminomethyltransferase activity"/>
    <property type="evidence" value="ECO:0007669"/>
    <property type="project" value="UniProtKB-UniRule"/>
</dbReference>
<dbReference type="GO" id="GO:0005960">
    <property type="term" value="C:glycine cleavage complex"/>
    <property type="evidence" value="ECO:0007669"/>
    <property type="project" value="InterPro"/>
</dbReference>
<dbReference type="InterPro" id="IPR028896">
    <property type="entry name" value="GcvT/YgfZ/DmdA"/>
</dbReference>
<dbReference type="NCBIfam" id="TIGR00528">
    <property type="entry name" value="gcvT"/>
    <property type="match status" value="1"/>
</dbReference>
<dbReference type="Gene3D" id="2.40.30.110">
    <property type="entry name" value="Aminomethyltransferase beta-barrel domains"/>
    <property type="match status" value="1"/>
</dbReference>
<gene>
    <name evidence="7" type="primary">gcvT</name>
    <name evidence="11" type="ORF">RM51_10655</name>
</gene>
<dbReference type="OrthoDB" id="9774591at2"/>
<feature type="domain" description="Aminomethyltransferase C-terminal" evidence="10">
    <location>
        <begin position="285"/>
        <end position="363"/>
    </location>
</feature>
<dbReference type="AlphaFoldDB" id="A0A0B4E7P9"/>
<keyword evidence="3 7" id="KW-0032">Aminotransferase</keyword>
<dbReference type="EMBL" id="JWTA01000008">
    <property type="protein sequence ID" value="KIC62653.1"/>
    <property type="molecule type" value="Genomic_DNA"/>
</dbReference>
<dbReference type="HAMAP" id="MF_00259">
    <property type="entry name" value="GcvT"/>
    <property type="match status" value="1"/>
</dbReference>
<evidence type="ECO:0000256" key="1">
    <source>
        <dbReference type="ARBA" id="ARBA00008609"/>
    </source>
</evidence>
<dbReference type="InterPro" id="IPR027266">
    <property type="entry name" value="TrmE/GcvT-like"/>
</dbReference>
<dbReference type="SUPFAM" id="SSF103025">
    <property type="entry name" value="Folate-binding domain"/>
    <property type="match status" value="1"/>
</dbReference>
<proteinExistence type="inferred from homology"/>
<dbReference type="PANTHER" id="PTHR43757:SF2">
    <property type="entry name" value="AMINOMETHYLTRANSFERASE, MITOCHONDRIAL"/>
    <property type="match status" value="1"/>
</dbReference>